<dbReference type="Proteomes" id="UP000697127">
    <property type="component" value="Unassembled WGS sequence"/>
</dbReference>
<evidence type="ECO:0008006" key="5">
    <source>
        <dbReference type="Google" id="ProtNLM"/>
    </source>
</evidence>
<gene>
    <name evidence="3" type="ORF">C6P40_005505</name>
</gene>
<dbReference type="PANTHER" id="PTHR10188">
    <property type="entry name" value="L-ASPARAGINASE"/>
    <property type="match status" value="1"/>
</dbReference>
<proteinExistence type="predicted"/>
<evidence type="ECO:0000256" key="1">
    <source>
        <dbReference type="PIRSR" id="PIRSR600246-1"/>
    </source>
</evidence>
<evidence type="ECO:0000256" key="2">
    <source>
        <dbReference type="PIRSR" id="PIRSR600246-3"/>
    </source>
</evidence>
<organism evidence="3 4">
    <name type="scientific">Pichia californica</name>
    <dbReference type="NCBI Taxonomy" id="460514"/>
    <lineage>
        <taxon>Eukaryota</taxon>
        <taxon>Fungi</taxon>
        <taxon>Dikarya</taxon>
        <taxon>Ascomycota</taxon>
        <taxon>Saccharomycotina</taxon>
        <taxon>Pichiomycetes</taxon>
        <taxon>Pichiales</taxon>
        <taxon>Pichiaceae</taxon>
        <taxon>Pichia</taxon>
    </lineage>
</organism>
<protein>
    <recommendedName>
        <fullName evidence="5">Asparaginase</fullName>
    </recommendedName>
</protein>
<feature type="active site" description="Nucleophile" evidence="1">
    <location>
        <position position="178"/>
    </location>
</feature>
<dbReference type="SUPFAM" id="SSF56235">
    <property type="entry name" value="N-terminal nucleophile aminohydrolases (Ntn hydrolases)"/>
    <property type="match status" value="1"/>
</dbReference>
<dbReference type="GO" id="GO:0005737">
    <property type="term" value="C:cytoplasm"/>
    <property type="evidence" value="ECO:0007669"/>
    <property type="project" value="TreeGrafter"/>
</dbReference>
<comment type="caution">
    <text evidence="3">The sequence shown here is derived from an EMBL/GenBank/DDBJ whole genome shotgun (WGS) entry which is preliminary data.</text>
</comment>
<dbReference type="EMBL" id="PUHW01000099">
    <property type="protein sequence ID" value="KAG0689132.1"/>
    <property type="molecule type" value="Genomic_DNA"/>
</dbReference>
<dbReference type="AlphaFoldDB" id="A0A9P7BEB7"/>
<evidence type="ECO:0000313" key="4">
    <source>
        <dbReference type="Proteomes" id="UP000697127"/>
    </source>
</evidence>
<dbReference type="GO" id="GO:0004298">
    <property type="term" value="F:threonine-type endopeptidase activity"/>
    <property type="evidence" value="ECO:0007669"/>
    <property type="project" value="TreeGrafter"/>
</dbReference>
<keyword evidence="4" id="KW-1185">Reference proteome</keyword>
<accession>A0A9P7BEB7</accession>
<dbReference type="InterPro" id="IPR000246">
    <property type="entry name" value="Peptidase_T2"/>
</dbReference>
<dbReference type="Pfam" id="PF01112">
    <property type="entry name" value="Asparaginase_2"/>
    <property type="match status" value="1"/>
</dbReference>
<feature type="site" description="Cleavage; by autolysis" evidence="2">
    <location>
        <begin position="177"/>
        <end position="178"/>
    </location>
</feature>
<dbReference type="Gene3D" id="3.60.20.30">
    <property type="entry name" value="(Glycosyl)asparaginase"/>
    <property type="match status" value="1"/>
</dbReference>
<dbReference type="PANTHER" id="PTHR10188:SF8">
    <property type="entry name" value="THREONINE ASPARTASE 1"/>
    <property type="match status" value="1"/>
</dbReference>
<name>A0A9P7BEB7_9ASCO</name>
<sequence length="347" mass="38121">MEVVTKRIVLVHTGAGGMIDKQRKRKYKALLKQVFDKNMSISKKKLINHLERFIEISKILESSDLTNTGYGSCICSDGSVRCDSSVVHMKTGRNKYDQLIDIGICVCNSSRYPMKDAVDVMVKQKSKTLISGVIQPIIQLGRLERDDRLISPEMSQIGNHYVKLDNKKCGNQDGIQDTIGVLLFEKCIIDGIEDIQITIGSSSGGNMLRDWKRIGSAGVPGSGCWLEKNKDTGDIVCIMVSGQGEWIIKNDVARKVAQTVSEDISKDPNGCLPLDSVNNVVSNLKLIGDCKNIGLGVLGAVIGPTLCEAFSVCSDCSFVIGSSVLVDKHRRDFCQALYRQNASWSLR</sequence>
<dbReference type="GO" id="GO:0051604">
    <property type="term" value="P:protein maturation"/>
    <property type="evidence" value="ECO:0007669"/>
    <property type="project" value="TreeGrafter"/>
</dbReference>
<reference evidence="3" key="1">
    <citation type="submission" date="2020-11" db="EMBL/GenBank/DDBJ databases">
        <title>Kefir isolates.</title>
        <authorList>
            <person name="Marcisauskas S."/>
            <person name="Kim Y."/>
            <person name="Blasche S."/>
        </authorList>
    </citation>
    <scope>NUCLEOTIDE SEQUENCE</scope>
    <source>
        <strain evidence="3">Olga-1</strain>
    </source>
</reference>
<evidence type="ECO:0000313" key="3">
    <source>
        <dbReference type="EMBL" id="KAG0689132.1"/>
    </source>
</evidence>
<dbReference type="InterPro" id="IPR029055">
    <property type="entry name" value="Ntn_hydrolases_N"/>
</dbReference>